<name>A0A6I6FFT2_9ACTN</name>
<keyword evidence="3" id="KW-1185">Reference proteome</keyword>
<organism evidence="2 3">
    <name type="scientific">Streptomyces ficellus</name>
    <dbReference type="NCBI Taxonomy" id="1977088"/>
    <lineage>
        <taxon>Bacteria</taxon>
        <taxon>Bacillati</taxon>
        <taxon>Actinomycetota</taxon>
        <taxon>Actinomycetes</taxon>
        <taxon>Kitasatosporales</taxon>
        <taxon>Streptomycetaceae</taxon>
        <taxon>Streptomyces</taxon>
    </lineage>
</organism>
<dbReference type="KEGG" id="sfic:EIZ62_29085"/>
<feature type="compositionally biased region" description="Low complexity" evidence="1">
    <location>
        <begin position="21"/>
        <end position="37"/>
    </location>
</feature>
<feature type="compositionally biased region" description="Polar residues" evidence="1">
    <location>
        <begin position="79"/>
        <end position="89"/>
    </location>
</feature>
<reference evidence="2 3" key="1">
    <citation type="submission" date="2018-12" db="EMBL/GenBank/DDBJ databases">
        <title>Complete genome sequence of Streptomyces ficellus NRRL8067, the producer of ficellomycin, feldamycin and nojirimycin.</title>
        <authorList>
            <person name="Zhang H."/>
            <person name="Yue R."/>
            <person name="Liu Y."/>
            <person name="Li M."/>
            <person name="Mu H."/>
            <person name="Zhang J."/>
        </authorList>
    </citation>
    <scope>NUCLEOTIDE SEQUENCE [LARGE SCALE GENOMIC DNA]</scope>
    <source>
        <strain evidence="2 3">NRRL 8067</strain>
    </source>
</reference>
<accession>A0A6I6FFT2</accession>
<gene>
    <name evidence="2" type="ORF">EIZ62_29085</name>
</gene>
<dbReference type="Proteomes" id="UP000422572">
    <property type="component" value="Chromosome"/>
</dbReference>
<sequence>MREPHVRDRDAARHGPPVPLGAAATGAGDATVGTPTTPTTPTPPTEAPTQPPTTTTAPAPARGRRRAAARRVHALATGVQTEPLRTSGPNGQGPHRDS</sequence>
<evidence type="ECO:0000256" key="1">
    <source>
        <dbReference type="SAM" id="MobiDB-lite"/>
    </source>
</evidence>
<proteinExistence type="predicted"/>
<dbReference type="EMBL" id="CP034279">
    <property type="protein sequence ID" value="QGV81861.1"/>
    <property type="molecule type" value="Genomic_DNA"/>
</dbReference>
<protein>
    <submittedName>
        <fullName evidence="2">Uncharacterized protein</fullName>
    </submittedName>
</protein>
<feature type="compositionally biased region" description="Basic residues" evidence="1">
    <location>
        <begin position="62"/>
        <end position="73"/>
    </location>
</feature>
<dbReference type="AlphaFoldDB" id="A0A6I6FFT2"/>
<feature type="compositionally biased region" description="Basic and acidic residues" evidence="1">
    <location>
        <begin position="1"/>
        <end position="13"/>
    </location>
</feature>
<feature type="compositionally biased region" description="Low complexity" evidence="1">
    <location>
        <begin position="52"/>
        <end position="61"/>
    </location>
</feature>
<feature type="region of interest" description="Disordered" evidence="1">
    <location>
        <begin position="1"/>
        <end position="98"/>
    </location>
</feature>
<evidence type="ECO:0000313" key="3">
    <source>
        <dbReference type="Proteomes" id="UP000422572"/>
    </source>
</evidence>
<evidence type="ECO:0000313" key="2">
    <source>
        <dbReference type="EMBL" id="QGV81861.1"/>
    </source>
</evidence>
<feature type="compositionally biased region" description="Pro residues" evidence="1">
    <location>
        <begin position="38"/>
        <end position="51"/>
    </location>
</feature>